<feature type="domain" description="Methyl-accepting transducer" evidence="11">
    <location>
        <begin position="469"/>
        <end position="698"/>
    </location>
</feature>
<evidence type="ECO:0000256" key="5">
    <source>
        <dbReference type="ARBA" id="ARBA00022989"/>
    </source>
</evidence>
<dbReference type="InterPro" id="IPR004089">
    <property type="entry name" value="MCPsignal_dom"/>
</dbReference>
<evidence type="ECO:0000256" key="1">
    <source>
        <dbReference type="ARBA" id="ARBA00004651"/>
    </source>
</evidence>
<feature type="transmembrane region" description="Helical" evidence="10">
    <location>
        <begin position="12"/>
        <end position="30"/>
    </location>
</feature>
<evidence type="ECO:0000256" key="8">
    <source>
        <dbReference type="ARBA" id="ARBA00029447"/>
    </source>
</evidence>
<evidence type="ECO:0000256" key="7">
    <source>
        <dbReference type="ARBA" id="ARBA00023224"/>
    </source>
</evidence>
<evidence type="ECO:0000256" key="6">
    <source>
        <dbReference type="ARBA" id="ARBA00023136"/>
    </source>
</evidence>
<evidence type="ECO:0000313" key="13">
    <source>
        <dbReference type="EMBL" id="WFE90845.1"/>
    </source>
</evidence>
<evidence type="ECO:0000256" key="4">
    <source>
        <dbReference type="ARBA" id="ARBA00022692"/>
    </source>
</evidence>
<evidence type="ECO:0000256" key="9">
    <source>
        <dbReference type="PROSITE-ProRule" id="PRU00284"/>
    </source>
</evidence>
<keyword evidence="4 10" id="KW-0812">Transmembrane</keyword>
<organism evidence="13 14">
    <name type="scientific">Roseibium porphyridii</name>
    <dbReference type="NCBI Taxonomy" id="2866279"/>
    <lineage>
        <taxon>Bacteria</taxon>
        <taxon>Pseudomonadati</taxon>
        <taxon>Pseudomonadota</taxon>
        <taxon>Alphaproteobacteria</taxon>
        <taxon>Hyphomicrobiales</taxon>
        <taxon>Stappiaceae</taxon>
        <taxon>Roseibium</taxon>
    </lineage>
</organism>
<dbReference type="Gene3D" id="6.10.340.10">
    <property type="match status" value="1"/>
</dbReference>
<keyword evidence="5 10" id="KW-1133">Transmembrane helix</keyword>
<dbReference type="RefSeq" id="WP_265682947.1">
    <property type="nucleotide sequence ID" value="NZ_CP120863.1"/>
</dbReference>
<dbReference type="SUPFAM" id="SSF58104">
    <property type="entry name" value="Methyl-accepting chemotaxis protein (MCP) signaling domain"/>
    <property type="match status" value="1"/>
</dbReference>
<dbReference type="SMART" id="SM00304">
    <property type="entry name" value="HAMP"/>
    <property type="match status" value="1"/>
</dbReference>
<dbReference type="SMART" id="SM00283">
    <property type="entry name" value="MA"/>
    <property type="match status" value="1"/>
</dbReference>
<proteinExistence type="inferred from homology"/>
<dbReference type="PANTHER" id="PTHR32089">
    <property type="entry name" value="METHYL-ACCEPTING CHEMOTAXIS PROTEIN MCPB"/>
    <property type="match status" value="1"/>
</dbReference>
<comment type="similarity">
    <text evidence="8">Belongs to the methyl-accepting chemotaxis (MCP) protein family.</text>
</comment>
<evidence type="ECO:0000256" key="3">
    <source>
        <dbReference type="ARBA" id="ARBA00022500"/>
    </source>
</evidence>
<evidence type="ECO:0000256" key="10">
    <source>
        <dbReference type="SAM" id="Phobius"/>
    </source>
</evidence>
<dbReference type="PROSITE" id="PS50885">
    <property type="entry name" value="HAMP"/>
    <property type="match status" value="1"/>
</dbReference>
<name>A0ABY8FC49_9HYPH</name>
<gene>
    <name evidence="13" type="ORF">K1718_05730</name>
</gene>
<dbReference type="Proteomes" id="UP001209803">
    <property type="component" value="Chromosome"/>
</dbReference>
<dbReference type="Pfam" id="PF00672">
    <property type="entry name" value="HAMP"/>
    <property type="match status" value="1"/>
</dbReference>
<keyword evidence="7 9" id="KW-0807">Transducer</keyword>
<accession>A0ABY8FC49</accession>
<dbReference type="InterPro" id="IPR033479">
    <property type="entry name" value="dCache_1"/>
</dbReference>
<dbReference type="CDD" id="cd06225">
    <property type="entry name" value="HAMP"/>
    <property type="match status" value="1"/>
</dbReference>
<dbReference type="Pfam" id="PF00015">
    <property type="entry name" value="MCPsignal"/>
    <property type="match status" value="1"/>
</dbReference>
<feature type="domain" description="HAMP" evidence="12">
    <location>
        <begin position="369"/>
        <end position="422"/>
    </location>
</feature>
<dbReference type="Gene3D" id="1.10.287.950">
    <property type="entry name" value="Methyl-accepting chemotaxis protein"/>
    <property type="match status" value="1"/>
</dbReference>
<dbReference type="InterPro" id="IPR003660">
    <property type="entry name" value="HAMP_dom"/>
</dbReference>
<keyword evidence="3" id="KW-0145">Chemotaxis</keyword>
<keyword evidence="2" id="KW-1003">Cell membrane</keyword>
<dbReference type="EMBL" id="CP120863">
    <property type="protein sequence ID" value="WFE90845.1"/>
    <property type="molecule type" value="Genomic_DNA"/>
</dbReference>
<keyword evidence="6 10" id="KW-0472">Membrane</keyword>
<evidence type="ECO:0000256" key="2">
    <source>
        <dbReference type="ARBA" id="ARBA00022475"/>
    </source>
</evidence>
<sequence>MAFRLARKIPAMVVGAAAIVGVGIGLASYFTSVASIDELTKQRLLAAAETGSAEIRAYLETIEHQLVLIAENPGTVTAVHEFSAAWQEMSEEGVNLETALQDAYISNNPHPTGEKDKLYAAETGTAYDDVHGKYHPWFHKLQQDEGYYDVFLFDTDGNLVYSVFKELDYATNFKADGGKWAGSDLGEVFRKAMTITAHSDVAFEDFAPYGPSYDAPASFMAHPVVDSDNNTVGVLAFQMPVDKINELMRHNLGLGTTGELVLIGEDGLMRNDTTYTPDVNDILTTKIEGAVIDEARANGEAFGYAELHRGELMDVEAITFDYQNNEFLLLALQSYEEASLPIVALRNRMLMAGLALLAIAAVAGLFAARTITSPINRLVNAMSALAAGDLSVEIESADRTDEIGDMSRAVTVFKDNAIQRQELEANARGERDREQERQEYLETLISEFQGTMSERLATVSDQMGLMRGAAATLDELATNARSESDVAGNASKSASESVATVAAATEEMTATVQEIANQTETTSRIVQETVEAAEATNKDVQTLSDSAEHIGSVVNLIRDIAEQTNLLALNATIEAARAGEAGRGFAVVASEVKDLAEQTSKATDEISGRITGIQGSVKDAAGAIGHIAEKVDEIRSLTSSVAGAIEEQRAANLEIARSAKSASDSTGDAVTSMSSVSNVVLQTSEEAVSVNSASDLVSEASSNLAEEVERFLARVSGDRAEDRSAA</sequence>
<evidence type="ECO:0000259" key="12">
    <source>
        <dbReference type="PROSITE" id="PS50885"/>
    </source>
</evidence>
<evidence type="ECO:0000313" key="14">
    <source>
        <dbReference type="Proteomes" id="UP001209803"/>
    </source>
</evidence>
<dbReference type="PANTHER" id="PTHR32089:SF112">
    <property type="entry name" value="LYSOZYME-LIKE PROTEIN-RELATED"/>
    <property type="match status" value="1"/>
</dbReference>
<dbReference type="PROSITE" id="PS50111">
    <property type="entry name" value="CHEMOTAXIS_TRANSDUC_2"/>
    <property type="match status" value="1"/>
</dbReference>
<reference evidence="13 14" key="1">
    <citation type="submission" date="2023-03" db="EMBL/GenBank/DDBJ databases">
        <title>Roseibium porphyridii sp. nov. and Roseibium rhodosorbium sp. nov. isolated from marine algae, Porphyridium cruentum and Rhodosorus marinus, respectively.</title>
        <authorList>
            <person name="Lee M.W."/>
            <person name="Choi B.J."/>
            <person name="Lee J.K."/>
            <person name="Choi D.G."/>
            <person name="Baek J.H."/>
            <person name="Bayburt H."/>
            <person name="Kim J.M."/>
            <person name="Han D.M."/>
            <person name="Kim K.H."/>
            <person name="Jeon C.O."/>
        </authorList>
    </citation>
    <scope>NUCLEOTIDE SEQUENCE [LARGE SCALE GENOMIC DNA]</scope>
    <source>
        <strain evidence="13 14">KMA01</strain>
    </source>
</reference>
<dbReference type="Pfam" id="PF02743">
    <property type="entry name" value="dCache_1"/>
    <property type="match status" value="1"/>
</dbReference>
<comment type="subcellular location">
    <subcellularLocation>
        <location evidence="1">Cell membrane</location>
        <topology evidence="1">Multi-pass membrane protein</topology>
    </subcellularLocation>
</comment>
<protein>
    <submittedName>
        <fullName evidence="13">Methyl-accepting chemotaxis protein</fullName>
    </submittedName>
</protein>
<keyword evidence="14" id="KW-1185">Reference proteome</keyword>
<evidence type="ECO:0000259" key="11">
    <source>
        <dbReference type="PROSITE" id="PS50111"/>
    </source>
</evidence>